<dbReference type="SUPFAM" id="SSF109998">
    <property type="entry name" value="Triger factor/SurA peptide-binding domain-like"/>
    <property type="match status" value="1"/>
</dbReference>
<feature type="chain" id="PRO_5020472571" description="peptidylprolyl isomerase" evidence="8">
    <location>
        <begin position="27"/>
        <end position="284"/>
    </location>
</feature>
<dbReference type="EMBL" id="QWEX01000005">
    <property type="protein sequence ID" value="RXV64139.1"/>
    <property type="molecule type" value="Genomic_DNA"/>
</dbReference>
<dbReference type="EC" id="5.2.1.8" evidence="3"/>
<comment type="similarity">
    <text evidence="2">Belongs to the PpiC/parvulin rotamase family.</text>
</comment>
<gene>
    <name evidence="10" type="ORF">D1006_40765</name>
</gene>
<evidence type="ECO:0000256" key="5">
    <source>
        <dbReference type="ARBA" id="ARBA00023110"/>
    </source>
</evidence>
<dbReference type="RefSeq" id="WP_129518726.1">
    <property type="nucleotide sequence ID" value="NZ_QWEX01000005.1"/>
</dbReference>
<evidence type="ECO:0000256" key="8">
    <source>
        <dbReference type="SAM" id="SignalP"/>
    </source>
</evidence>
<feature type="domain" description="PpiC" evidence="9">
    <location>
        <begin position="137"/>
        <end position="219"/>
    </location>
</feature>
<dbReference type="Gene3D" id="3.10.50.40">
    <property type="match status" value="1"/>
</dbReference>
<evidence type="ECO:0000313" key="10">
    <source>
        <dbReference type="EMBL" id="RXV64139.1"/>
    </source>
</evidence>
<sequence>MQTTFNRLLVATAIAWQLALPIQAQAQSSSLPAGSVAMVNGTPITKVEIDAVLQASRQPDTPQLRQAIKNQLIAQVLIRQAAEKANYSDKPEVKQAMQIAKSNAETQLFLRDSVKPEPVTDAQVKARYDEIVASLGKEEVKPRIIVTKDAATAATVLAGLKSGQSFDALARQYSQAPTAAAGGELPWVSFQTPVMEGKTQGLPLAVAQAITQLPAGGVTPQSIALGNDVNGPRAIVKVDAKRPTQVPSFDAAKATIQQQLQALALEKATANFVGGLMKNATIQQ</sequence>
<evidence type="ECO:0000313" key="11">
    <source>
        <dbReference type="Proteomes" id="UP000289650"/>
    </source>
</evidence>
<evidence type="ECO:0000256" key="4">
    <source>
        <dbReference type="ARBA" id="ARBA00022729"/>
    </source>
</evidence>
<proteinExistence type="inferred from homology"/>
<evidence type="ECO:0000256" key="7">
    <source>
        <dbReference type="PROSITE-ProRule" id="PRU00278"/>
    </source>
</evidence>
<dbReference type="Gene3D" id="1.10.8.1040">
    <property type="match status" value="1"/>
</dbReference>
<protein>
    <recommendedName>
        <fullName evidence="3">peptidylprolyl isomerase</fullName>
        <ecNumber evidence="3">5.2.1.8</ecNumber>
    </recommendedName>
</protein>
<accession>A0A4Q2A4P0</accession>
<dbReference type="PANTHER" id="PTHR47245">
    <property type="entry name" value="PEPTIDYLPROLYL ISOMERASE"/>
    <property type="match status" value="1"/>
</dbReference>
<keyword evidence="4 8" id="KW-0732">Signal</keyword>
<dbReference type="InterPro" id="IPR027304">
    <property type="entry name" value="Trigger_fact/SurA_dom_sf"/>
</dbReference>
<dbReference type="AlphaFoldDB" id="A0A4Q2A4P0"/>
<dbReference type="InterPro" id="IPR050245">
    <property type="entry name" value="PrsA_foldase"/>
</dbReference>
<evidence type="ECO:0000256" key="6">
    <source>
        <dbReference type="ARBA" id="ARBA00023235"/>
    </source>
</evidence>
<comment type="caution">
    <text evidence="10">The sequence shown here is derived from an EMBL/GenBank/DDBJ whole genome shotgun (WGS) entry which is preliminary data.</text>
</comment>
<evidence type="ECO:0000259" key="9">
    <source>
        <dbReference type="PROSITE" id="PS50198"/>
    </source>
</evidence>
<dbReference type="GO" id="GO:0003755">
    <property type="term" value="F:peptidyl-prolyl cis-trans isomerase activity"/>
    <property type="evidence" value="ECO:0007669"/>
    <property type="project" value="UniProtKB-KW"/>
</dbReference>
<dbReference type="Proteomes" id="UP000289650">
    <property type="component" value="Unassembled WGS sequence"/>
</dbReference>
<dbReference type="InterPro" id="IPR000297">
    <property type="entry name" value="PPIase_PpiC"/>
</dbReference>
<reference evidence="10 11" key="1">
    <citation type="submission" date="2018-08" db="EMBL/GenBank/DDBJ databases">
        <title>Mountain-cultivated ginseng endophyte, Burkholderia stabilis and its activity against ginseng root rot disease.</title>
        <authorList>
            <person name="Tapan Kumar M."/>
            <person name="Bae H."/>
            <person name="Shanmugam G."/>
            <person name="Jeon J."/>
        </authorList>
    </citation>
    <scope>NUCLEOTIDE SEQUENCE [LARGE SCALE GENOMIC DNA]</scope>
    <source>
        <strain evidence="10 11">EB159</strain>
    </source>
</reference>
<dbReference type="PROSITE" id="PS50198">
    <property type="entry name" value="PPIC_PPIASE_2"/>
    <property type="match status" value="1"/>
</dbReference>
<organism evidence="10 11">
    <name type="scientific">Burkholderia stabilis</name>
    <dbReference type="NCBI Taxonomy" id="95485"/>
    <lineage>
        <taxon>Bacteria</taxon>
        <taxon>Pseudomonadati</taxon>
        <taxon>Pseudomonadota</taxon>
        <taxon>Betaproteobacteria</taxon>
        <taxon>Burkholderiales</taxon>
        <taxon>Burkholderiaceae</taxon>
        <taxon>Burkholderia</taxon>
        <taxon>Burkholderia cepacia complex</taxon>
    </lineage>
</organism>
<keyword evidence="5 7" id="KW-0697">Rotamase</keyword>
<dbReference type="Pfam" id="PF13145">
    <property type="entry name" value="Rotamase_2"/>
    <property type="match status" value="1"/>
</dbReference>
<feature type="signal peptide" evidence="8">
    <location>
        <begin position="1"/>
        <end position="26"/>
    </location>
</feature>
<evidence type="ECO:0000256" key="2">
    <source>
        <dbReference type="ARBA" id="ARBA00007656"/>
    </source>
</evidence>
<dbReference type="OrthoDB" id="8929268at2"/>
<dbReference type="SUPFAM" id="SSF54534">
    <property type="entry name" value="FKBP-like"/>
    <property type="match status" value="1"/>
</dbReference>
<evidence type="ECO:0000256" key="3">
    <source>
        <dbReference type="ARBA" id="ARBA00013194"/>
    </source>
</evidence>
<comment type="catalytic activity">
    <reaction evidence="1">
        <text>[protein]-peptidylproline (omega=180) = [protein]-peptidylproline (omega=0)</text>
        <dbReference type="Rhea" id="RHEA:16237"/>
        <dbReference type="Rhea" id="RHEA-COMP:10747"/>
        <dbReference type="Rhea" id="RHEA-COMP:10748"/>
        <dbReference type="ChEBI" id="CHEBI:83833"/>
        <dbReference type="ChEBI" id="CHEBI:83834"/>
        <dbReference type="EC" id="5.2.1.8"/>
    </reaction>
</comment>
<keyword evidence="6 7" id="KW-0413">Isomerase</keyword>
<name>A0A4Q2A4P0_9BURK</name>
<evidence type="ECO:0000256" key="1">
    <source>
        <dbReference type="ARBA" id="ARBA00000971"/>
    </source>
</evidence>
<dbReference type="PANTHER" id="PTHR47245:SF1">
    <property type="entry name" value="FOLDASE PROTEIN PRSA"/>
    <property type="match status" value="1"/>
</dbReference>
<dbReference type="InterPro" id="IPR046357">
    <property type="entry name" value="PPIase_dom_sf"/>
</dbReference>